<dbReference type="Proteomes" id="UP001497497">
    <property type="component" value="Unassembled WGS sequence"/>
</dbReference>
<dbReference type="AlphaFoldDB" id="A0AAV2HAM6"/>
<evidence type="ECO:0000313" key="2">
    <source>
        <dbReference type="EMBL" id="CAL1529801.1"/>
    </source>
</evidence>
<evidence type="ECO:0000256" key="1">
    <source>
        <dbReference type="SAM" id="MobiDB-lite"/>
    </source>
</evidence>
<comment type="caution">
    <text evidence="2">The sequence shown here is derived from an EMBL/GenBank/DDBJ whole genome shotgun (WGS) entry which is preliminary data.</text>
</comment>
<feature type="region of interest" description="Disordered" evidence="1">
    <location>
        <begin position="1"/>
        <end position="30"/>
    </location>
</feature>
<proteinExistence type="predicted"/>
<keyword evidence="3" id="KW-1185">Reference proteome</keyword>
<feature type="compositionally biased region" description="Basic and acidic residues" evidence="1">
    <location>
        <begin position="184"/>
        <end position="204"/>
    </location>
</feature>
<evidence type="ECO:0000313" key="3">
    <source>
        <dbReference type="Proteomes" id="UP001497497"/>
    </source>
</evidence>
<sequence length="252" mass="29857">SRSSKKAKNDAAKVKREKKMRPKSARNYGEHYPLLPPCNCKKKKCTEKFTESRRQQIHDLFWHLNNYNDRKQWMLQNIKREDCKRRRVDQPESTRKSESRWYYLPNEEGHQLEVCKDFFLRTLGYKWDSVIDTIRKTTPKGETSTRPDMRGKKSPAHKLSNEILKSVIQYIESMQQTAEPYNHRPEVAGDLHDSKQENNSEKQTKNKNIGNVTIPYGLTMKDLFDDYKAKHASHKIGYESFRRIFKALSNSE</sequence>
<name>A0AAV2HAM6_LYMST</name>
<dbReference type="EMBL" id="CAXITT010000055">
    <property type="protein sequence ID" value="CAL1529801.1"/>
    <property type="molecule type" value="Genomic_DNA"/>
</dbReference>
<feature type="non-terminal residue" evidence="2">
    <location>
        <position position="252"/>
    </location>
</feature>
<dbReference type="PANTHER" id="PTHR10773:SF19">
    <property type="match status" value="1"/>
</dbReference>
<organism evidence="2 3">
    <name type="scientific">Lymnaea stagnalis</name>
    <name type="common">Great pond snail</name>
    <name type="synonym">Helix stagnalis</name>
    <dbReference type="NCBI Taxonomy" id="6523"/>
    <lineage>
        <taxon>Eukaryota</taxon>
        <taxon>Metazoa</taxon>
        <taxon>Spiralia</taxon>
        <taxon>Lophotrochozoa</taxon>
        <taxon>Mollusca</taxon>
        <taxon>Gastropoda</taxon>
        <taxon>Heterobranchia</taxon>
        <taxon>Euthyneura</taxon>
        <taxon>Panpulmonata</taxon>
        <taxon>Hygrophila</taxon>
        <taxon>Lymnaeoidea</taxon>
        <taxon>Lymnaeidae</taxon>
        <taxon>Lymnaea</taxon>
    </lineage>
</organism>
<feature type="compositionally biased region" description="Basic residues" evidence="1">
    <location>
        <begin position="15"/>
        <end position="24"/>
    </location>
</feature>
<feature type="region of interest" description="Disordered" evidence="1">
    <location>
        <begin position="184"/>
        <end position="208"/>
    </location>
</feature>
<protein>
    <submittedName>
        <fullName evidence="2">Uncharacterized protein</fullName>
    </submittedName>
</protein>
<gene>
    <name evidence="2" type="ORF">GSLYS_00003954001</name>
</gene>
<feature type="non-terminal residue" evidence="2">
    <location>
        <position position="1"/>
    </location>
</feature>
<reference evidence="2 3" key="1">
    <citation type="submission" date="2024-04" db="EMBL/GenBank/DDBJ databases">
        <authorList>
            <consortium name="Genoscope - CEA"/>
            <person name="William W."/>
        </authorList>
    </citation>
    <scope>NUCLEOTIDE SEQUENCE [LARGE SCALE GENOMIC DNA]</scope>
</reference>
<feature type="region of interest" description="Disordered" evidence="1">
    <location>
        <begin position="138"/>
        <end position="157"/>
    </location>
</feature>
<accession>A0AAV2HAM6</accession>
<dbReference type="PANTHER" id="PTHR10773">
    <property type="entry name" value="DNA-DIRECTED RNA POLYMERASES I, II, AND III SUBUNIT RPABC2"/>
    <property type="match status" value="1"/>
</dbReference>